<dbReference type="PANTHER" id="PTHR12736:SF7">
    <property type="entry name" value="LANC-LIKE PROTEIN 3"/>
    <property type="match status" value="1"/>
</dbReference>
<dbReference type="eggNOG" id="KOG2787">
    <property type="taxonomic scope" value="Eukaryota"/>
</dbReference>
<dbReference type="GO" id="GO:0046872">
    <property type="term" value="F:metal ion binding"/>
    <property type="evidence" value="ECO:0007669"/>
    <property type="project" value="UniProtKB-KW"/>
</dbReference>
<keyword evidence="4" id="KW-1185">Reference proteome</keyword>
<dbReference type="CDD" id="cd04794">
    <property type="entry name" value="euk_LANCL"/>
    <property type="match status" value="1"/>
</dbReference>
<dbReference type="Gene3D" id="1.50.10.10">
    <property type="match status" value="3"/>
</dbReference>
<evidence type="ECO:0008006" key="5">
    <source>
        <dbReference type="Google" id="ProtNLM"/>
    </source>
</evidence>
<feature type="binding site" evidence="1">
    <location>
        <position position="642"/>
    </location>
    <ligand>
        <name>Zn(2+)</name>
        <dbReference type="ChEBI" id="CHEBI:29105"/>
    </ligand>
</feature>
<dbReference type="Proteomes" id="UP000014500">
    <property type="component" value="Unassembled WGS sequence"/>
</dbReference>
<keyword evidence="2" id="KW-0732">Signal</keyword>
<dbReference type="AlphaFoldDB" id="T1JC93"/>
<organism evidence="3 4">
    <name type="scientific">Strigamia maritima</name>
    <name type="common">European centipede</name>
    <name type="synonym">Geophilus maritimus</name>
    <dbReference type="NCBI Taxonomy" id="126957"/>
    <lineage>
        <taxon>Eukaryota</taxon>
        <taxon>Metazoa</taxon>
        <taxon>Ecdysozoa</taxon>
        <taxon>Arthropoda</taxon>
        <taxon>Myriapoda</taxon>
        <taxon>Chilopoda</taxon>
        <taxon>Pleurostigmophora</taxon>
        <taxon>Geophilomorpha</taxon>
        <taxon>Linotaeniidae</taxon>
        <taxon>Strigamia</taxon>
    </lineage>
</organism>
<evidence type="ECO:0000313" key="3">
    <source>
        <dbReference type="EnsemblMetazoa" id="SMAR011403-PA"/>
    </source>
</evidence>
<keyword evidence="1" id="KW-0862">Zinc</keyword>
<dbReference type="GO" id="GO:0005975">
    <property type="term" value="P:carbohydrate metabolic process"/>
    <property type="evidence" value="ECO:0007669"/>
    <property type="project" value="InterPro"/>
</dbReference>
<name>T1JC93_STRMM</name>
<keyword evidence="1" id="KW-0479">Metal-binding</keyword>
<sequence length="719" mass="80593">MVFTLICGSLKNLLYICPSVKACQTNMTTPNRFFVNPYDDYKGGDVVVKKDVLRDRLRNILQNIVDNQSRKLSDCDGGLYVGLSGIAYTFYYLSTLPAFIDKKQEYLKIASEYISIAMQYTQTQSSDTRSDPKTTVGFLLGNIGVHTVGALIKSAQGNHEQFRNLIKLIAKAADTCGPINFLKHGSDEMFVGRAGYLNSLLILKKRLGVEAIGMEQANALCTATMCSNRKKPSDISRKQWSDFVELQKKRKLAKMVVANISSYELDDKKHEKDGGYIIEVNQTTRTWRISSNSGATIFVCSITGREIITCLNIEQKLVIQGYWKMTITFYELESLHHFKEAFRVVSDAVIQESDSSYSSGDVVVKKDVLRDRLRNILQNIVDNQSRKLSDCDGGLYVGLSGIAYTFYYLSTLPAFIDKKQEYLKIASEYISIAMQYTQTQSSDTRSDPKTTVGFLLGNIGVHTVGALIKSAQGNHEQFRNLIKLIAKAADTCGPINFLKHGSDEMFVGRAGYLNSLLILKKRLGVEAIGMEQANALCTAAANSGREYSKHYHSQSPLMYAYYDTEYLGAAHGLSAILQVLLSFTEFLKENADAEKDIKGGVDFLLSLQQPNGNFPCAMDEVRRKRPESDELVHWCHGAPGICHGIAGNGYVFLILYRLTNEKKHLYRAQRFADFMFTDDFKRHARTPDYPYSLHEGLAGTACYLADLFQPENAEFPLFD</sequence>
<proteinExistence type="predicted"/>
<dbReference type="PANTHER" id="PTHR12736">
    <property type="entry name" value="LANC-LIKE PROTEIN"/>
    <property type="match status" value="1"/>
</dbReference>
<dbReference type="HOGENOM" id="CLU_384800_0_0_1"/>
<accession>T1JC93</accession>
<dbReference type="SUPFAM" id="SSF158745">
    <property type="entry name" value="LanC-like"/>
    <property type="match status" value="2"/>
</dbReference>
<evidence type="ECO:0000256" key="2">
    <source>
        <dbReference type="SAM" id="SignalP"/>
    </source>
</evidence>
<dbReference type="SMART" id="SM01260">
    <property type="entry name" value="LANC_like"/>
    <property type="match status" value="1"/>
</dbReference>
<dbReference type="InterPro" id="IPR007822">
    <property type="entry name" value="LANC-like"/>
</dbReference>
<dbReference type="EMBL" id="JH432064">
    <property type="status" value="NOT_ANNOTATED_CDS"/>
    <property type="molecule type" value="Genomic_DNA"/>
</dbReference>
<reference evidence="3" key="2">
    <citation type="submission" date="2015-02" db="UniProtKB">
        <authorList>
            <consortium name="EnsemblMetazoa"/>
        </authorList>
    </citation>
    <scope>IDENTIFICATION</scope>
</reference>
<dbReference type="Pfam" id="PF05147">
    <property type="entry name" value="LANC_like"/>
    <property type="match status" value="2"/>
</dbReference>
<evidence type="ECO:0000256" key="1">
    <source>
        <dbReference type="PIRSR" id="PIRSR607822-1"/>
    </source>
</evidence>
<protein>
    <recommendedName>
        <fullName evidence="5">LanC-like protein 3 homolog</fullName>
    </recommendedName>
</protein>
<dbReference type="PRINTS" id="PR01950">
    <property type="entry name" value="LANCSUPER"/>
</dbReference>
<dbReference type="EnsemblMetazoa" id="SMAR011403-RA">
    <property type="protein sequence ID" value="SMAR011403-PA"/>
    <property type="gene ID" value="SMAR011403"/>
</dbReference>
<dbReference type="OMA" id="IVEICTM"/>
<dbReference type="GO" id="GO:0005886">
    <property type="term" value="C:plasma membrane"/>
    <property type="evidence" value="ECO:0007669"/>
    <property type="project" value="TreeGrafter"/>
</dbReference>
<feature type="binding site" evidence="1">
    <location>
        <position position="643"/>
    </location>
    <ligand>
        <name>Zn(2+)</name>
        <dbReference type="ChEBI" id="CHEBI:29105"/>
    </ligand>
</feature>
<dbReference type="GO" id="GO:0031179">
    <property type="term" value="P:peptide modification"/>
    <property type="evidence" value="ECO:0007669"/>
    <property type="project" value="InterPro"/>
</dbReference>
<feature type="signal peptide" evidence="2">
    <location>
        <begin position="1"/>
        <end position="22"/>
    </location>
</feature>
<dbReference type="InterPro" id="IPR012341">
    <property type="entry name" value="6hp_glycosidase-like_sf"/>
</dbReference>
<feature type="chain" id="PRO_5004580157" description="LanC-like protein 3 homolog" evidence="2">
    <location>
        <begin position="23"/>
        <end position="719"/>
    </location>
</feature>
<evidence type="ECO:0000313" key="4">
    <source>
        <dbReference type="Proteomes" id="UP000014500"/>
    </source>
</evidence>
<feature type="binding site" evidence="1">
    <location>
        <position position="635"/>
    </location>
    <ligand>
        <name>Zn(2+)</name>
        <dbReference type="ChEBI" id="CHEBI:29105"/>
    </ligand>
</feature>
<reference evidence="4" key="1">
    <citation type="submission" date="2011-05" db="EMBL/GenBank/DDBJ databases">
        <authorList>
            <person name="Richards S.R."/>
            <person name="Qu J."/>
            <person name="Jiang H."/>
            <person name="Jhangiani S.N."/>
            <person name="Agravi P."/>
            <person name="Goodspeed R."/>
            <person name="Gross S."/>
            <person name="Mandapat C."/>
            <person name="Jackson L."/>
            <person name="Mathew T."/>
            <person name="Pu L."/>
            <person name="Thornton R."/>
            <person name="Saada N."/>
            <person name="Wilczek-Boney K.B."/>
            <person name="Lee S."/>
            <person name="Kovar C."/>
            <person name="Wu Y."/>
            <person name="Scherer S.E."/>
            <person name="Worley K.C."/>
            <person name="Muzny D.M."/>
            <person name="Gibbs R."/>
        </authorList>
    </citation>
    <scope>NUCLEOTIDE SEQUENCE</scope>
    <source>
        <strain evidence="4">Brora</strain>
    </source>
</reference>